<reference evidence="1 2" key="1">
    <citation type="submission" date="2017-11" db="EMBL/GenBank/DDBJ databases">
        <title>Complete genome of a free-living desiccation-tolerant cyanobacterium and its photosynthetic adaptation to extreme terrestrial habitat.</title>
        <authorList>
            <person name="Shang J."/>
        </authorList>
    </citation>
    <scope>NUCLEOTIDE SEQUENCE [LARGE SCALE GENOMIC DNA]</scope>
    <source>
        <strain evidence="1 2">CCNUN1</strain>
    </source>
</reference>
<keyword evidence="2" id="KW-1185">Reference proteome</keyword>
<dbReference type="Proteomes" id="UP000232003">
    <property type="component" value="Chromosome"/>
</dbReference>
<name>A0A2K8SZH0_9NOSO</name>
<evidence type="ECO:0000313" key="1">
    <source>
        <dbReference type="EMBL" id="AUB40155.1"/>
    </source>
</evidence>
<protein>
    <submittedName>
        <fullName evidence="1">Uncharacterized protein</fullName>
    </submittedName>
</protein>
<dbReference type="KEGG" id="nfl:COO91_06159"/>
<evidence type="ECO:0000313" key="2">
    <source>
        <dbReference type="Proteomes" id="UP000232003"/>
    </source>
</evidence>
<organism evidence="1 2">
    <name type="scientific">Nostoc flagelliforme CCNUN1</name>
    <dbReference type="NCBI Taxonomy" id="2038116"/>
    <lineage>
        <taxon>Bacteria</taxon>
        <taxon>Bacillati</taxon>
        <taxon>Cyanobacteriota</taxon>
        <taxon>Cyanophyceae</taxon>
        <taxon>Nostocales</taxon>
        <taxon>Nostocaceae</taxon>
        <taxon>Nostoc</taxon>
    </lineage>
</organism>
<sequence length="43" mass="4998">MRLAACHQKTLSKPYWNNSCDRTIHPTQAIAIIVKLNKVNYQK</sequence>
<dbReference type="AlphaFoldDB" id="A0A2K8SZH0"/>
<proteinExistence type="predicted"/>
<dbReference type="EMBL" id="CP024785">
    <property type="protein sequence ID" value="AUB40155.1"/>
    <property type="molecule type" value="Genomic_DNA"/>
</dbReference>
<gene>
    <name evidence="1" type="ORF">COO91_06159</name>
</gene>
<accession>A0A2K8SZH0</accession>